<evidence type="ECO:0000256" key="1">
    <source>
        <dbReference type="SAM" id="MobiDB-lite"/>
    </source>
</evidence>
<dbReference type="Proteomes" id="UP000824469">
    <property type="component" value="Unassembled WGS sequence"/>
</dbReference>
<evidence type="ECO:0000313" key="3">
    <source>
        <dbReference type="Proteomes" id="UP000824469"/>
    </source>
</evidence>
<comment type="caution">
    <text evidence="2">The sequence shown here is derived from an EMBL/GenBank/DDBJ whole genome shotgun (WGS) entry which is preliminary data.</text>
</comment>
<feature type="non-terminal residue" evidence="2">
    <location>
        <position position="1"/>
    </location>
</feature>
<dbReference type="AlphaFoldDB" id="A0AA38FEI8"/>
<feature type="non-terminal residue" evidence="2">
    <location>
        <position position="67"/>
    </location>
</feature>
<proteinExistence type="predicted"/>
<organism evidence="2 3">
    <name type="scientific">Taxus chinensis</name>
    <name type="common">Chinese yew</name>
    <name type="synonym">Taxus wallichiana var. chinensis</name>
    <dbReference type="NCBI Taxonomy" id="29808"/>
    <lineage>
        <taxon>Eukaryota</taxon>
        <taxon>Viridiplantae</taxon>
        <taxon>Streptophyta</taxon>
        <taxon>Embryophyta</taxon>
        <taxon>Tracheophyta</taxon>
        <taxon>Spermatophyta</taxon>
        <taxon>Pinopsida</taxon>
        <taxon>Pinidae</taxon>
        <taxon>Conifers II</taxon>
        <taxon>Cupressales</taxon>
        <taxon>Taxaceae</taxon>
        <taxon>Taxus</taxon>
    </lineage>
</organism>
<gene>
    <name evidence="2" type="ORF">KI387_030777</name>
</gene>
<evidence type="ECO:0000313" key="2">
    <source>
        <dbReference type="EMBL" id="KAH9299095.1"/>
    </source>
</evidence>
<name>A0AA38FEI8_TAXCH</name>
<accession>A0AA38FEI8</accession>
<sequence length="67" mass="7198">RVAAIGRGPVRDGLGRVGRGTTGTRPVCRGVRAKVDIGEELSRRGRTMVPPPIPFYDEIGGIVVEDR</sequence>
<feature type="region of interest" description="Disordered" evidence="1">
    <location>
        <begin position="1"/>
        <end position="25"/>
    </location>
</feature>
<reference evidence="2 3" key="1">
    <citation type="journal article" date="2021" name="Nat. Plants">
        <title>The Taxus genome provides insights into paclitaxel biosynthesis.</title>
        <authorList>
            <person name="Xiong X."/>
            <person name="Gou J."/>
            <person name="Liao Q."/>
            <person name="Li Y."/>
            <person name="Zhou Q."/>
            <person name="Bi G."/>
            <person name="Li C."/>
            <person name="Du R."/>
            <person name="Wang X."/>
            <person name="Sun T."/>
            <person name="Guo L."/>
            <person name="Liang H."/>
            <person name="Lu P."/>
            <person name="Wu Y."/>
            <person name="Zhang Z."/>
            <person name="Ro D.K."/>
            <person name="Shang Y."/>
            <person name="Huang S."/>
            <person name="Yan J."/>
        </authorList>
    </citation>
    <scope>NUCLEOTIDE SEQUENCE [LARGE SCALE GENOMIC DNA]</scope>
    <source>
        <strain evidence="2">Ta-2019</strain>
    </source>
</reference>
<protein>
    <submittedName>
        <fullName evidence="2">Uncharacterized protein</fullName>
    </submittedName>
</protein>
<keyword evidence="3" id="KW-1185">Reference proteome</keyword>
<dbReference type="EMBL" id="JAHRHJ020000010">
    <property type="protein sequence ID" value="KAH9299095.1"/>
    <property type="molecule type" value="Genomic_DNA"/>
</dbReference>